<dbReference type="AlphaFoldDB" id="A0A1I3ZMN0"/>
<feature type="coiled-coil region" evidence="1">
    <location>
        <begin position="1"/>
        <end position="31"/>
    </location>
</feature>
<gene>
    <name evidence="2" type="ORF">SAMN05518846_113163</name>
</gene>
<dbReference type="EMBL" id="FORT01000013">
    <property type="protein sequence ID" value="SFK45313.1"/>
    <property type="molecule type" value="Genomic_DNA"/>
</dbReference>
<dbReference type="Proteomes" id="UP000198915">
    <property type="component" value="Unassembled WGS sequence"/>
</dbReference>
<name>A0A1I3ZMN0_9BACL</name>
<evidence type="ECO:0000256" key="1">
    <source>
        <dbReference type="SAM" id="Coils"/>
    </source>
</evidence>
<organism evidence="2 3">
    <name type="scientific">Brevibacillus centrosporus</name>
    <dbReference type="NCBI Taxonomy" id="54910"/>
    <lineage>
        <taxon>Bacteria</taxon>
        <taxon>Bacillati</taxon>
        <taxon>Bacillota</taxon>
        <taxon>Bacilli</taxon>
        <taxon>Bacillales</taxon>
        <taxon>Paenibacillaceae</taxon>
        <taxon>Brevibacillus</taxon>
    </lineage>
</organism>
<keyword evidence="1" id="KW-0175">Coiled coil</keyword>
<sequence length="113" mass="13208">MEEHLARYYELKEMQKQVEEELGNLRSKLMESCKNTDSLEEGAYKLTISYQDRRDYSDERLFNSLPDPSLWRLMSRADSGKINSLLKLGVIHEGVLAGTYELKKVPVLRVQKR</sequence>
<evidence type="ECO:0000313" key="3">
    <source>
        <dbReference type="Proteomes" id="UP000198915"/>
    </source>
</evidence>
<evidence type="ECO:0000313" key="2">
    <source>
        <dbReference type="EMBL" id="SFK45313.1"/>
    </source>
</evidence>
<reference evidence="3" key="1">
    <citation type="submission" date="2016-10" db="EMBL/GenBank/DDBJ databases">
        <authorList>
            <person name="Varghese N."/>
            <person name="Submissions S."/>
        </authorList>
    </citation>
    <scope>NUCLEOTIDE SEQUENCE [LARGE SCALE GENOMIC DNA]</scope>
    <source>
        <strain evidence="3">OK042</strain>
    </source>
</reference>
<dbReference type="RefSeq" id="WP_092272970.1">
    <property type="nucleotide sequence ID" value="NZ_BJOE01000030.1"/>
</dbReference>
<keyword evidence="3" id="KW-1185">Reference proteome</keyword>
<protein>
    <submittedName>
        <fullName evidence="2">Uncharacterized protein</fullName>
    </submittedName>
</protein>
<accession>A0A1I3ZMN0</accession>
<proteinExistence type="predicted"/>